<keyword evidence="1" id="KW-1133">Transmembrane helix</keyword>
<keyword evidence="1" id="KW-0472">Membrane</keyword>
<evidence type="ECO:0008006" key="4">
    <source>
        <dbReference type="Google" id="ProtNLM"/>
    </source>
</evidence>
<sequence length="160" mass="18414">MRRLSGYPNWFFWLIITATATATLTGLFMLPWVLEFKLQWDPGVELAPGLRLPAVVMHVFFGWLLLMLLGALWHSHIRAGWRKRNNHHSGLLMSFSLLLLALSGIGLYYLGSEQGQLLASLLHSGLGLTLFCGFLWHYYHGRRLRLAQGHGRHHRHRHGR</sequence>
<evidence type="ECO:0000256" key="1">
    <source>
        <dbReference type="SAM" id="Phobius"/>
    </source>
</evidence>
<gene>
    <name evidence="2" type="ORF">HC757_15330</name>
</gene>
<feature type="transmembrane region" description="Helical" evidence="1">
    <location>
        <begin position="54"/>
        <end position="77"/>
    </location>
</feature>
<feature type="transmembrane region" description="Helical" evidence="1">
    <location>
        <begin position="12"/>
        <end position="34"/>
    </location>
</feature>
<accession>A0A972JKT3</accession>
<name>A0A972JKT3_9GAMM</name>
<evidence type="ECO:0000313" key="2">
    <source>
        <dbReference type="EMBL" id="NMH66530.1"/>
    </source>
</evidence>
<keyword evidence="1" id="KW-0812">Transmembrane</keyword>
<feature type="transmembrane region" description="Helical" evidence="1">
    <location>
        <begin position="117"/>
        <end position="139"/>
    </location>
</feature>
<feature type="transmembrane region" description="Helical" evidence="1">
    <location>
        <begin position="89"/>
        <end position="111"/>
    </location>
</feature>
<proteinExistence type="predicted"/>
<protein>
    <recommendedName>
        <fullName evidence="4">DUF4405 domain-containing protein</fullName>
    </recommendedName>
</protein>
<evidence type="ECO:0000313" key="3">
    <source>
        <dbReference type="Proteomes" id="UP000737113"/>
    </source>
</evidence>
<reference evidence="2" key="1">
    <citation type="submission" date="2020-04" db="EMBL/GenBank/DDBJ databases">
        <title>Description of Shewanella salipaludis sp. nov., isolated from a salt marsh.</title>
        <authorList>
            <person name="Park S."/>
            <person name="Yoon J.-H."/>
        </authorList>
    </citation>
    <scope>NUCLEOTIDE SEQUENCE</scope>
    <source>
        <strain evidence="2">SHSM-M6</strain>
    </source>
</reference>
<keyword evidence="3" id="KW-1185">Reference proteome</keyword>
<dbReference type="AlphaFoldDB" id="A0A972JKT3"/>
<organism evidence="2 3">
    <name type="scientific">Shewanella salipaludis</name>
    <dbReference type="NCBI Taxonomy" id="2723052"/>
    <lineage>
        <taxon>Bacteria</taxon>
        <taxon>Pseudomonadati</taxon>
        <taxon>Pseudomonadota</taxon>
        <taxon>Gammaproteobacteria</taxon>
        <taxon>Alteromonadales</taxon>
        <taxon>Shewanellaceae</taxon>
        <taxon>Shewanella</taxon>
    </lineage>
</organism>
<dbReference type="Proteomes" id="UP000737113">
    <property type="component" value="Unassembled WGS sequence"/>
</dbReference>
<dbReference type="EMBL" id="JAAXYH010000013">
    <property type="protein sequence ID" value="NMH66530.1"/>
    <property type="molecule type" value="Genomic_DNA"/>
</dbReference>
<dbReference type="RefSeq" id="WP_169565257.1">
    <property type="nucleotide sequence ID" value="NZ_JAAXYH010000013.1"/>
</dbReference>
<comment type="caution">
    <text evidence="2">The sequence shown here is derived from an EMBL/GenBank/DDBJ whole genome shotgun (WGS) entry which is preliminary data.</text>
</comment>